<organism evidence="3 4">
    <name type="scientific">Phytophthora sojae (strain P6497)</name>
    <name type="common">Soybean stem and root rot agent</name>
    <name type="synonym">Phytophthora megasperma f. sp. glycines</name>
    <dbReference type="NCBI Taxonomy" id="1094619"/>
    <lineage>
        <taxon>Eukaryota</taxon>
        <taxon>Sar</taxon>
        <taxon>Stramenopiles</taxon>
        <taxon>Oomycota</taxon>
        <taxon>Peronosporomycetes</taxon>
        <taxon>Peronosporales</taxon>
        <taxon>Peronosporaceae</taxon>
        <taxon>Phytophthora</taxon>
    </lineage>
</organism>
<dbReference type="Pfam" id="PF03749">
    <property type="entry name" value="SfsA"/>
    <property type="match status" value="2"/>
</dbReference>
<dbReference type="CDD" id="cd22359">
    <property type="entry name" value="SfsA-like_bacterial"/>
    <property type="match status" value="1"/>
</dbReference>
<dbReference type="KEGG" id="psoj:PHYSODRAFT_347333"/>
<feature type="domain" description="Sugar fermentation stimulation protein C-terminal" evidence="1">
    <location>
        <begin position="199"/>
        <end position="297"/>
    </location>
</feature>
<dbReference type="SMR" id="G4ZYS0"/>
<dbReference type="InParanoid" id="G4ZYS0"/>
<evidence type="ECO:0000313" key="3">
    <source>
        <dbReference type="EMBL" id="EGZ12103.1"/>
    </source>
</evidence>
<reference evidence="3 4" key="1">
    <citation type="journal article" date="2006" name="Science">
        <title>Phytophthora genome sequences uncover evolutionary origins and mechanisms of pathogenesis.</title>
        <authorList>
            <person name="Tyler B.M."/>
            <person name="Tripathy S."/>
            <person name="Zhang X."/>
            <person name="Dehal P."/>
            <person name="Jiang R.H."/>
            <person name="Aerts A."/>
            <person name="Arredondo F.D."/>
            <person name="Baxter L."/>
            <person name="Bensasson D."/>
            <person name="Beynon J.L."/>
            <person name="Chapman J."/>
            <person name="Damasceno C.M."/>
            <person name="Dorrance A.E."/>
            <person name="Dou D."/>
            <person name="Dickerman A.W."/>
            <person name="Dubchak I.L."/>
            <person name="Garbelotto M."/>
            <person name="Gijzen M."/>
            <person name="Gordon S.G."/>
            <person name="Govers F."/>
            <person name="Grunwald N.J."/>
            <person name="Huang W."/>
            <person name="Ivors K.L."/>
            <person name="Jones R.W."/>
            <person name="Kamoun S."/>
            <person name="Krampis K."/>
            <person name="Lamour K.H."/>
            <person name="Lee M.K."/>
            <person name="McDonald W.H."/>
            <person name="Medina M."/>
            <person name="Meijer H.J."/>
            <person name="Nordberg E.K."/>
            <person name="Maclean D.J."/>
            <person name="Ospina-Giraldo M.D."/>
            <person name="Morris P.F."/>
            <person name="Phuntumart V."/>
            <person name="Putnam N.H."/>
            <person name="Rash S."/>
            <person name="Rose J.K."/>
            <person name="Sakihama Y."/>
            <person name="Salamov A.A."/>
            <person name="Savidor A."/>
            <person name="Scheuring C.F."/>
            <person name="Smith B.M."/>
            <person name="Sobral B.W."/>
            <person name="Terry A."/>
            <person name="Torto-Alalibo T.A."/>
            <person name="Win J."/>
            <person name="Xu Z."/>
            <person name="Zhang H."/>
            <person name="Grigoriev I.V."/>
            <person name="Rokhsar D.S."/>
            <person name="Boore J.L."/>
        </authorList>
    </citation>
    <scope>NUCLEOTIDE SEQUENCE [LARGE SCALE GENOMIC DNA]</scope>
    <source>
        <strain evidence="3 4">P6497</strain>
    </source>
</reference>
<dbReference type="RefSeq" id="XP_009532436.1">
    <property type="nucleotide sequence ID" value="XM_009534141.1"/>
</dbReference>
<dbReference type="InterPro" id="IPR041465">
    <property type="entry name" value="SfsA_N"/>
</dbReference>
<keyword evidence="4" id="KW-1185">Reference proteome</keyword>
<evidence type="ECO:0000259" key="2">
    <source>
        <dbReference type="Pfam" id="PF17746"/>
    </source>
</evidence>
<dbReference type="PANTHER" id="PTHR30545">
    <property type="entry name" value="SUGAR FERMENTATION STIMULATION PROTEIN A"/>
    <property type="match status" value="1"/>
</dbReference>
<dbReference type="InterPro" id="IPR040452">
    <property type="entry name" value="SfsA_C"/>
</dbReference>
<dbReference type="STRING" id="1094619.G4ZYS0"/>
<dbReference type="GeneID" id="20648872"/>
<dbReference type="Proteomes" id="UP000002640">
    <property type="component" value="Unassembled WGS sequence"/>
</dbReference>
<feature type="domain" description="Sugar fermentation stimulation protein C-terminal" evidence="1">
    <location>
        <begin position="313"/>
        <end position="369"/>
    </location>
</feature>
<sequence>MASARGVANTVFRMQLRGRKRDFASSAAVTTSSSASSTTAEKKRAVKAKTASLGAKSAGTKVEVIAPSSSKFPVLSALTERVNQSSSDSKILLEYSKLVPARLIRRYKRFLADVVLLDGGVKDDSTKAVTEAEEQEEAVVTVYCPNTGPMVGLLDGLPNARVQLSKSDDPKRKYAYTLEMIQIDNGERYVWVGVHSTSANRMVEQALASRWFTELGHYDSVRREVKFAKNSRVDFVLTTNAEDGSVAHEKYVEVKSVTLALEGTGDEDASRCAVFPDTVSTRAQKHVTELTELLSAKVKSDKPKKGSKKENTEATAAKLSGAIIFLVQRDDCSEFAPSIQHDKKFAELCSVAAKSGIQLLGYSCALKPDEANSSGAVSLLGPLPLQKAAP</sequence>
<evidence type="ECO:0000313" key="4">
    <source>
        <dbReference type="Proteomes" id="UP000002640"/>
    </source>
</evidence>
<name>G4ZYS0_PHYSP</name>
<dbReference type="OMA" id="LFAYACE"/>
<feature type="domain" description="SfsA N-terminal OB" evidence="2">
    <location>
        <begin position="104"/>
        <end position="192"/>
    </location>
</feature>
<gene>
    <name evidence="3" type="ORF">PHYSODRAFT_347333</name>
</gene>
<dbReference type="PANTHER" id="PTHR30545:SF2">
    <property type="entry name" value="SUGAR FERMENTATION STIMULATION PROTEIN A"/>
    <property type="match status" value="1"/>
</dbReference>
<accession>G4ZYS0</accession>
<protein>
    <recommendedName>
        <fullName evidence="5">Sugar fermentation stimulation protein</fullName>
    </recommendedName>
</protein>
<dbReference type="InterPro" id="IPR005224">
    <property type="entry name" value="SfsA"/>
</dbReference>
<dbReference type="Gene3D" id="3.40.1350.60">
    <property type="match status" value="1"/>
</dbReference>
<evidence type="ECO:0008006" key="5">
    <source>
        <dbReference type="Google" id="ProtNLM"/>
    </source>
</evidence>
<dbReference type="Gene3D" id="2.40.50.580">
    <property type="match status" value="1"/>
</dbReference>
<dbReference type="AlphaFoldDB" id="G4ZYS0"/>
<dbReference type="Pfam" id="PF17746">
    <property type="entry name" value="SfsA_N"/>
    <property type="match status" value="1"/>
</dbReference>
<dbReference type="GO" id="GO:0003677">
    <property type="term" value="F:DNA binding"/>
    <property type="evidence" value="ECO:0007669"/>
    <property type="project" value="InterPro"/>
</dbReference>
<dbReference type="EMBL" id="JH159157">
    <property type="protein sequence ID" value="EGZ12103.1"/>
    <property type="molecule type" value="Genomic_DNA"/>
</dbReference>
<dbReference type="HAMAP" id="MF_00095">
    <property type="entry name" value="SfsA"/>
    <property type="match status" value="1"/>
</dbReference>
<proteinExistence type="inferred from homology"/>
<evidence type="ECO:0000259" key="1">
    <source>
        <dbReference type="Pfam" id="PF03749"/>
    </source>
</evidence>